<dbReference type="AlphaFoldDB" id="A0A6J4KDJ2"/>
<evidence type="ECO:0000313" key="2">
    <source>
        <dbReference type="EMBL" id="CAA9301297.1"/>
    </source>
</evidence>
<evidence type="ECO:0000256" key="1">
    <source>
        <dbReference type="SAM" id="MobiDB-lite"/>
    </source>
</evidence>
<dbReference type="EMBL" id="CADCTW010000029">
    <property type="protein sequence ID" value="CAA9301297.1"/>
    <property type="molecule type" value="Genomic_DNA"/>
</dbReference>
<sequence>EETDLAARAWSAGLRHLGHHGRSRGGAQLSAPRAGRGTCPGRRLHGAGGRDRLPAGRAARGPLQGARGHRGGAGAGAPLRPLAAGLRGPQARPQLLFGPDGGDVRRGRADGLGEAGFAGGFAV</sequence>
<proteinExistence type="predicted"/>
<feature type="compositionally biased region" description="Low complexity" evidence="1">
    <location>
        <begin position="76"/>
        <end position="89"/>
    </location>
</feature>
<reference evidence="2" key="1">
    <citation type="submission" date="2020-02" db="EMBL/GenBank/DDBJ databases">
        <authorList>
            <person name="Meier V. D."/>
        </authorList>
    </citation>
    <scope>NUCLEOTIDE SEQUENCE</scope>
    <source>
        <strain evidence="2">AVDCRST_MAG68</strain>
    </source>
</reference>
<protein>
    <submittedName>
        <fullName evidence="2">Uncharacterized protein</fullName>
    </submittedName>
</protein>
<feature type="region of interest" description="Disordered" evidence="1">
    <location>
        <begin position="17"/>
        <end position="110"/>
    </location>
</feature>
<name>A0A6J4KDJ2_9BACT</name>
<gene>
    <name evidence="2" type="ORF">AVDCRST_MAG68-467</name>
</gene>
<feature type="non-terminal residue" evidence="2">
    <location>
        <position position="123"/>
    </location>
</feature>
<accession>A0A6J4KDJ2</accession>
<organism evidence="2">
    <name type="scientific">uncultured Gemmatimonadota bacterium</name>
    <dbReference type="NCBI Taxonomy" id="203437"/>
    <lineage>
        <taxon>Bacteria</taxon>
        <taxon>Pseudomonadati</taxon>
        <taxon>Gemmatimonadota</taxon>
        <taxon>environmental samples</taxon>
    </lineage>
</organism>
<feature type="non-terminal residue" evidence="2">
    <location>
        <position position="1"/>
    </location>
</feature>